<dbReference type="GO" id="GO:0031177">
    <property type="term" value="F:phosphopantetheine binding"/>
    <property type="evidence" value="ECO:0007669"/>
    <property type="project" value="TreeGrafter"/>
</dbReference>
<dbReference type="FunFam" id="3.30.300.30:FF:000010">
    <property type="entry name" value="Enterobactin synthetase component F"/>
    <property type="match status" value="1"/>
</dbReference>
<dbReference type="PROSITE" id="PS50075">
    <property type="entry name" value="CARRIER"/>
    <property type="match status" value="1"/>
</dbReference>
<dbReference type="CDD" id="cd05930">
    <property type="entry name" value="A_NRPS"/>
    <property type="match status" value="1"/>
</dbReference>
<name>A0A380SY06_9PSED</name>
<dbReference type="InterPro" id="IPR036736">
    <property type="entry name" value="ACP-like_sf"/>
</dbReference>
<dbReference type="PROSITE" id="PS00455">
    <property type="entry name" value="AMP_BINDING"/>
    <property type="match status" value="1"/>
</dbReference>
<evidence type="ECO:0000313" key="7">
    <source>
        <dbReference type="Proteomes" id="UP000255177"/>
    </source>
</evidence>
<evidence type="ECO:0000256" key="3">
    <source>
        <dbReference type="ARBA" id="ARBA00022450"/>
    </source>
</evidence>
<dbReference type="InterPro" id="IPR006162">
    <property type="entry name" value="Ppantetheine_attach_site"/>
</dbReference>
<evidence type="ECO:0000256" key="2">
    <source>
        <dbReference type="ARBA" id="ARBA00006432"/>
    </source>
</evidence>
<dbReference type="SUPFAM" id="SSF56801">
    <property type="entry name" value="Acetyl-CoA synthetase-like"/>
    <property type="match status" value="1"/>
</dbReference>
<dbReference type="Gene3D" id="3.30.300.30">
    <property type="match status" value="1"/>
</dbReference>
<dbReference type="Gene3D" id="3.30.559.30">
    <property type="entry name" value="Nonribosomal peptide synthetase, condensation domain"/>
    <property type="match status" value="1"/>
</dbReference>
<dbReference type="Pfam" id="PF00550">
    <property type="entry name" value="PP-binding"/>
    <property type="match status" value="1"/>
</dbReference>
<dbReference type="FunFam" id="1.10.1200.10:FF:000005">
    <property type="entry name" value="Nonribosomal peptide synthetase 1"/>
    <property type="match status" value="1"/>
</dbReference>
<dbReference type="InterPro" id="IPR009081">
    <property type="entry name" value="PP-bd_ACP"/>
</dbReference>
<dbReference type="GO" id="GO:0043041">
    <property type="term" value="P:amino acid activation for nonribosomal peptide biosynthetic process"/>
    <property type="evidence" value="ECO:0007669"/>
    <property type="project" value="TreeGrafter"/>
</dbReference>
<dbReference type="RefSeq" id="WP_115086245.1">
    <property type="nucleotide sequence ID" value="NZ_CBCSFG010000031.1"/>
</dbReference>
<dbReference type="SUPFAM" id="SSF47336">
    <property type="entry name" value="ACP-like"/>
    <property type="match status" value="1"/>
</dbReference>
<dbReference type="InterPro" id="IPR010071">
    <property type="entry name" value="AA_adenyl_dom"/>
</dbReference>
<dbReference type="InterPro" id="IPR023213">
    <property type="entry name" value="CAT-like_dom_sf"/>
</dbReference>
<dbReference type="Gene3D" id="3.40.50.980">
    <property type="match status" value="2"/>
</dbReference>
<dbReference type="InterPro" id="IPR001242">
    <property type="entry name" value="Condensation_dom"/>
</dbReference>
<dbReference type="Gene3D" id="1.10.1200.10">
    <property type="entry name" value="ACP-like"/>
    <property type="match status" value="1"/>
</dbReference>
<keyword evidence="3" id="KW-0596">Phosphopantetheine</keyword>
<reference evidence="7" key="1">
    <citation type="submission" date="2018-07" db="EMBL/GenBank/DDBJ databases">
        <authorList>
            <person name="Blom J."/>
        </authorList>
    </citation>
    <scope>NUCLEOTIDE SEQUENCE [LARGE SCALE GENOMIC DNA]</scope>
    <source>
        <strain evidence="7">CCOS 864</strain>
    </source>
</reference>
<organism evidence="6 7">
    <name type="scientific">Pseudomonas wadenswilerensis</name>
    <dbReference type="NCBI Taxonomy" id="1785161"/>
    <lineage>
        <taxon>Bacteria</taxon>
        <taxon>Pseudomonadati</taxon>
        <taxon>Pseudomonadota</taxon>
        <taxon>Gammaproteobacteria</taxon>
        <taxon>Pseudomonadales</taxon>
        <taxon>Pseudomonadaceae</taxon>
        <taxon>Pseudomonas</taxon>
    </lineage>
</organism>
<dbReference type="GO" id="GO:0005737">
    <property type="term" value="C:cytoplasm"/>
    <property type="evidence" value="ECO:0007669"/>
    <property type="project" value="TreeGrafter"/>
</dbReference>
<accession>A0A380SY06</accession>
<comment type="similarity">
    <text evidence="2">Belongs to the ATP-dependent AMP-binding enzyme family.</text>
</comment>
<dbReference type="InterPro" id="IPR020845">
    <property type="entry name" value="AMP-binding_CS"/>
</dbReference>
<dbReference type="NCBIfam" id="TIGR01733">
    <property type="entry name" value="AA-adenyl-dom"/>
    <property type="match status" value="1"/>
</dbReference>
<dbReference type="Pfam" id="PF00668">
    <property type="entry name" value="Condensation"/>
    <property type="match status" value="1"/>
</dbReference>
<dbReference type="PROSITE" id="PS00012">
    <property type="entry name" value="PHOSPHOPANTETHEINE"/>
    <property type="match status" value="1"/>
</dbReference>
<dbReference type="FunFam" id="3.40.50.980:FF:000001">
    <property type="entry name" value="Non-ribosomal peptide synthetase"/>
    <property type="match status" value="1"/>
</dbReference>
<dbReference type="PANTHER" id="PTHR45527:SF1">
    <property type="entry name" value="FATTY ACID SYNTHASE"/>
    <property type="match status" value="1"/>
</dbReference>
<dbReference type="InterPro" id="IPR000873">
    <property type="entry name" value="AMP-dep_synth/lig_dom"/>
</dbReference>
<dbReference type="Gene3D" id="2.30.38.10">
    <property type="entry name" value="Luciferase, Domain 3"/>
    <property type="match status" value="1"/>
</dbReference>
<protein>
    <submittedName>
        <fullName evidence="6">Tyrocidine synthase 3</fullName>
    </submittedName>
</protein>
<keyword evidence="4" id="KW-0597">Phosphoprotein</keyword>
<gene>
    <name evidence="6" type="primary">tycC</name>
    <name evidence="6" type="ORF">CCOS864_02089</name>
</gene>
<evidence type="ECO:0000256" key="1">
    <source>
        <dbReference type="ARBA" id="ARBA00001957"/>
    </source>
</evidence>
<evidence type="ECO:0000259" key="5">
    <source>
        <dbReference type="PROSITE" id="PS50075"/>
    </source>
</evidence>
<dbReference type="Proteomes" id="UP000255177">
    <property type="component" value="Unassembled WGS sequence"/>
</dbReference>
<dbReference type="Gene3D" id="3.30.559.10">
    <property type="entry name" value="Chloramphenicol acetyltransferase-like domain"/>
    <property type="match status" value="1"/>
</dbReference>
<dbReference type="Pfam" id="PF00501">
    <property type="entry name" value="AMP-binding"/>
    <property type="match status" value="1"/>
</dbReference>
<feature type="domain" description="Carrier" evidence="5">
    <location>
        <begin position="923"/>
        <end position="998"/>
    </location>
</feature>
<dbReference type="PANTHER" id="PTHR45527">
    <property type="entry name" value="NONRIBOSOMAL PEPTIDE SYNTHETASE"/>
    <property type="match status" value="1"/>
</dbReference>
<keyword evidence="7" id="KW-1185">Reference proteome</keyword>
<dbReference type="Pfam" id="PF13193">
    <property type="entry name" value="AMP-binding_C"/>
    <property type="match status" value="1"/>
</dbReference>
<sequence>MTDANPAEIFQTSAQQALILQAQSEQPRIARLWLNFAEPVEPGRLEAVLSELGQRHEILRTRYTQVAGLKLPVQEIAEQVRVSIALVHTEAQARAQLNALLEQAPLVACVAGAQVLVGVALASADQQALGQLAEEILALYRGDTLAPFEALQYADYAAWQADLDEEAFARQGKAYWRGLAAAQAPGRRLPFEAIEQGAGERNQCQRLSPGLNSALAVMQAEAGLAPPEALLFLWGSFLSVLTRQQPLLVALEVDGRNDQLQHTLGHFARRLPQAFNLQPGLALREQLAAFAVQLAEGRSWLDCLNEPDMSAAGALPVFACAYTQAPAAEQWRVELDDYRNDKLFLSARAQADGVCLQLSAPGQGFAPAQLQAWLTQFDTFALNAAADLGCAPEQLNTVDAEQAAALLARFDRSLALPAAADDALHGLFEQMAALHPQRIALQIGDQRLSYAELDRRADELARALQACGVGGDSVVAVYGSRSVEIVVALLGILKAGGAYLPLDPGYPAERLSFMLHDARAQCLISLQPLADDIEVAPGVQRLQLDALPPSDLLPLRKRHSAASLAYVIYTSGSTGKPKGVMISHANACASTRARGLFYRQPLLRFLMLSSFSFDSSVAGIFWSLAQGGTLCLPGEEEHKDPQRLAALIEREQISHFLALPSFYAQILEHLEQPALSCVIVAGEACPPELAVRHRQRLAQTLLVNEYGPSESAVWCSAHALEQDPQGERVPIGAPIAGARLLALDEAGEMAGFGCEGELYVGGPGLARGYLQRPGLTASRFVPDPFAKEPGQRLYRTGDRVSAGVDGCIDYLGRLDFQLKIRGFRIELGEIESRLAQLPGVREAAVVVRESAAGAQLAAYVLHTDGQTPASTEQSLLDALREQLPEYMVPAFVRVLERFPLTPNGKLDRNALAALQPQSHEFVAPRNELEATLAAIWQEALHLEQVGIHDNFFALGGHSLLATRIRSEVQARLNLNLPLRVFFEGETVALLAEQVAQYRDSGLSESKVDALEALFDAAEQV</sequence>
<dbReference type="InterPro" id="IPR025110">
    <property type="entry name" value="AMP-bd_C"/>
</dbReference>
<dbReference type="GO" id="GO:0003824">
    <property type="term" value="F:catalytic activity"/>
    <property type="evidence" value="ECO:0007669"/>
    <property type="project" value="InterPro"/>
</dbReference>
<dbReference type="InterPro" id="IPR045851">
    <property type="entry name" value="AMP-bd_C_sf"/>
</dbReference>
<dbReference type="SUPFAM" id="SSF52777">
    <property type="entry name" value="CoA-dependent acyltransferases"/>
    <property type="match status" value="2"/>
</dbReference>
<dbReference type="GO" id="GO:0044550">
    <property type="term" value="P:secondary metabolite biosynthetic process"/>
    <property type="evidence" value="ECO:0007669"/>
    <property type="project" value="UniProtKB-ARBA"/>
</dbReference>
<dbReference type="FunFam" id="3.40.50.12780:FF:000012">
    <property type="entry name" value="Non-ribosomal peptide synthetase"/>
    <property type="match status" value="1"/>
</dbReference>
<evidence type="ECO:0000256" key="4">
    <source>
        <dbReference type="ARBA" id="ARBA00022553"/>
    </source>
</evidence>
<evidence type="ECO:0000313" key="6">
    <source>
        <dbReference type="EMBL" id="SUQ62643.1"/>
    </source>
</evidence>
<dbReference type="AlphaFoldDB" id="A0A380SY06"/>
<proteinExistence type="inferred from homology"/>
<dbReference type="EMBL" id="UIDD01000006">
    <property type="protein sequence ID" value="SUQ62643.1"/>
    <property type="molecule type" value="Genomic_DNA"/>
</dbReference>
<comment type="cofactor">
    <cofactor evidence="1">
        <name>pantetheine 4'-phosphate</name>
        <dbReference type="ChEBI" id="CHEBI:47942"/>
    </cofactor>
</comment>